<evidence type="ECO:0000256" key="6">
    <source>
        <dbReference type="ARBA" id="ARBA00022989"/>
    </source>
</evidence>
<sequence>MSSAEFSRGRVWTLAWPIILSNITVPLLGLVDTAVVGHLSDSRYLAAVTLGATLFGFLYWGFGFLRMGTTGLTSQAAGRGDDEGVRNLLGQSLLLAMGIGFTLILAGRPLVELGLWLLDGSEQATALAREYASIRLWSAPAVLANYAILGWFLGQQNSRVTLIIMVLTNAVNILLDLWFVVGLGMTSDGVAWATVIADYSALSVGLWLVSRQLQQLGGRFRRSRLLRMAAYSELFRVNANLFVRTLGLLFAMAFFTSRGAAQGDTVLAANAVLLQFIMLTSYGLDGFAHAAEALTGHAVGRQRWQAFARAVRSAAGFSLLTAGIAALAFAIGGQWLIALLTGLPEVRESAATYLPWVVVMPLIAVWSYLLDGVFIGATAIREMRNSIFIGLAVYLPIWWLTQPWGNHGLWLAFTLFTATRSGVLIAYYRHYRRHHWRDVPAAEHAD</sequence>
<gene>
    <name evidence="9" type="ORF">HHA01_25600</name>
</gene>
<name>A0A4Y4F2R0_9GAMM</name>
<dbReference type="EMBL" id="BJOC01000040">
    <property type="protein sequence ID" value="GED23583.1"/>
    <property type="molecule type" value="Genomic_DNA"/>
</dbReference>
<evidence type="ECO:0000313" key="9">
    <source>
        <dbReference type="EMBL" id="GED23583.1"/>
    </source>
</evidence>
<evidence type="ECO:0000256" key="1">
    <source>
        <dbReference type="ARBA" id="ARBA00004429"/>
    </source>
</evidence>
<evidence type="ECO:0000256" key="5">
    <source>
        <dbReference type="ARBA" id="ARBA00022692"/>
    </source>
</evidence>
<dbReference type="CDD" id="cd13136">
    <property type="entry name" value="MATE_DinF_like"/>
    <property type="match status" value="1"/>
</dbReference>
<evidence type="ECO:0000256" key="8">
    <source>
        <dbReference type="SAM" id="Phobius"/>
    </source>
</evidence>
<dbReference type="GO" id="GO:0005886">
    <property type="term" value="C:plasma membrane"/>
    <property type="evidence" value="ECO:0007669"/>
    <property type="project" value="UniProtKB-SubCell"/>
</dbReference>
<keyword evidence="7 8" id="KW-0472">Membrane</keyword>
<reference evidence="9 10" key="1">
    <citation type="submission" date="2019-06" db="EMBL/GenBank/DDBJ databases">
        <title>Whole genome shotgun sequence of Halomonas halmophila NBRC 15537.</title>
        <authorList>
            <person name="Hosoyama A."/>
            <person name="Uohara A."/>
            <person name="Ohji S."/>
            <person name="Ichikawa N."/>
        </authorList>
    </citation>
    <scope>NUCLEOTIDE SEQUENCE [LARGE SCALE GENOMIC DNA]</scope>
    <source>
        <strain evidence="9 10">NBRC 15537</strain>
    </source>
</reference>
<dbReference type="InterPro" id="IPR044644">
    <property type="entry name" value="DinF-like"/>
</dbReference>
<keyword evidence="4" id="KW-1003">Cell membrane</keyword>
<evidence type="ECO:0000256" key="4">
    <source>
        <dbReference type="ARBA" id="ARBA00022475"/>
    </source>
</evidence>
<proteinExistence type="inferred from homology"/>
<dbReference type="PANTHER" id="PTHR42893:SF46">
    <property type="entry name" value="PROTEIN DETOXIFICATION 44, CHLOROPLASTIC"/>
    <property type="match status" value="1"/>
</dbReference>
<keyword evidence="6 8" id="KW-1133">Transmembrane helix</keyword>
<dbReference type="GO" id="GO:0042910">
    <property type="term" value="F:xenobiotic transmembrane transporter activity"/>
    <property type="evidence" value="ECO:0007669"/>
    <property type="project" value="InterPro"/>
</dbReference>
<dbReference type="NCBIfam" id="TIGR00797">
    <property type="entry name" value="matE"/>
    <property type="match status" value="1"/>
</dbReference>
<organism evidence="9 10">
    <name type="scientific">Halomonas halmophila</name>
    <dbReference type="NCBI Taxonomy" id="252"/>
    <lineage>
        <taxon>Bacteria</taxon>
        <taxon>Pseudomonadati</taxon>
        <taxon>Pseudomonadota</taxon>
        <taxon>Gammaproteobacteria</taxon>
        <taxon>Oceanospirillales</taxon>
        <taxon>Halomonadaceae</taxon>
        <taxon>Halomonas</taxon>
    </lineage>
</organism>
<feature type="transmembrane region" description="Helical" evidence="8">
    <location>
        <begin position="88"/>
        <end position="111"/>
    </location>
</feature>
<comment type="similarity">
    <text evidence="2">Belongs to the multi antimicrobial extrusion (MATE) (TC 2.A.66.1) family.</text>
</comment>
<dbReference type="AlphaFoldDB" id="A0A4Y4F2R0"/>
<dbReference type="OrthoDB" id="9789527at2"/>
<feature type="transmembrane region" description="Helical" evidence="8">
    <location>
        <begin position="189"/>
        <end position="209"/>
    </location>
</feature>
<dbReference type="RefSeq" id="WP_141321398.1">
    <property type="nucleotide sequence ID" value="NZ_BJOC01000040.1"/>
</dbReference>
<feature type="transmembrane region" description="Helical" evidence="8">
    <location>
        <begin position="267"/>
        <end position="284"/>
    </location>
</feature>
<keyword evidence="3" id="KW-0813">Transport</keyword>
<keyword evidence="5 8" id="KW-0812">Transmembrane</keyword>
<comment type="subcellular location">
    <subcellularLocation>
        <location evidence="1">Cell inner membrane</location>
        <topology evidence="1">Multi-pass membrane protein</topology>
    </subcellularLocation>
</comment>
<evidence type="ECO:0000256" key="7">
    <source>
        <dbReference type="ARBA" id="ARBA00023136"/>
    </source>
</evidence>
<feature type="transmembrane region" description="Helical" evidence="8">
    <location>
        <begin position="131"/>
        <end position="153"/>
    </location>
</feature>
<dbReference type="PANTHER" id="PTHR42893">
    <property type="entry name" value="PROTEIN DETOXIFICATION 44, CHLOROPLASTIC-RELATED"/>
    <property type="match status" value="1"/>
</dbReference>
<accession>A0A4Y4F2R0</accession>
<comment type="caution">
    <text evidence="9">The sequence shown here is derived from an EMBL/GenBank/DDBJ whole genome shotgun (WGS) entry which is preliminary data.</text>
</comment>
<feature type="transmembrane region" description="Helical" evidence="8">
    <location>
        <begin position="12"/>
        <end position="31"/>
    </location>
</feature>
<feature type="transmembrane region" description="Helical" evidence="8">
    <location>
        <begin position="317"/>
        <end position="341"/>
    </location>
</feature>
<dbReference type="InterPro" id="IPR002528">
    <property type="entry name" value="MATE_fam"/>
</dbReference>
<dbReference type="Pfam" id="PF01554">
    <property type="entry name" value="MatE"/>
    <property type="match status" value="2"/>
</dbReference>
<feature type="transmembrane region" description="Helical" evidence="8">
    <location>
        <begin position="43"/>
        <end position="67"/>
    </location>
</feature>
<evidence type="ECO:0000256" key="3">
    <source>
        <dbReference type="ARBA" id="ARBA00022448"/>
    </source>
</evidence>
<feature type="transmembrane region" description="Helical" evidence="8">
    <location>
        <begin position="160"/>
        <end position="183"/>
    </location>
</feature>
<dbReference type="Proteomes" id="UP000319812">
    <property type="component" value="Unassembled WGS sequence"/>
</dbReference>
<feature type="transmembrane region" description="Helical" evidence="8">
    <location>
        <begin position="407"/>
        <end position="428"/>
    </location>
</feature>
<dbReference type="InterPro" id="IPR048279">
    <property type="entry name" value="MdtK-like"/>
</dbReference>
<feature type="transmembrane region" description="Helical" evidence="8">
    <location>
        <begin position="353"/>
        <end position="371"/>
    </location>
</feature>
<evidence type="ECO:0000313" key="10">
    <source>
        <dbReference type="Proteomes" id="UP000319812"/>
    </source>
</evidence>
<dbReference type="PIRSF" id="PIRSF006603">
    <property type="entry name" value="DinF"/>
    <property type="match status" value="1"/>
</dbReference>
<protein>
    <submittedName>
        <fullName evidence="9">MATE family efflux transporter</fullName>
    </submittedName>
</protein>
<keyword evidence="10" id="KW-1185">Reference proteome</keyword>
<evidence type="ECO:0000256" key="2">
    <source>
        <dbReference type="ARBA" id="ARBA00010199"/>
    </source>
</evidence>
<feature type="transmembrane region" description="Helical" evidence="8">
    <location>
        <begin position="230"/>
        <end position="255"/>
    </location>
</feature>
<dbReference type="GO" id="GO:0015297">
    <property type="term" value="F:antiporter activity"/>
    <property type="evidence" value="ECO:0007669"/>
    <property type="project" value="InterPro"/>
</dbReference>
<feature type="transmembrane region" description="Helical" evidence="8">
    <location>
        <begin position="383"/>
        <end position="401"/>
    </location>
</feature>